<name>A0A6P5GG89_ANACO</name>
<feature type="transmembrane region" description="Helical" evidence="11">
    <location>
        <begin position="12"/>
        <end position="30"/>
    </location>
</feature>
<dbReference type="PANTHER" id="PTHR12266:SF36">
    <property type="entry name" value="OS10G0436900 PROTEIN"/>
    <property type="match status" value="1"/>
</dbReference>
<comment type="subcellular location">
    <subcellularLocation>
        <location evidence="1">Membrane</location>
        <topology evidence="1">Multi-pass membrane protein</topology>
    </subcellularLocation>
</comment>
<dbReference type="RefSeq" id="XP_020104996.1">
    <property type="nucleotide sequence ID" value="XM_020249407.1"/>
</dbReference>
<reference evidence="13" key="1">
    <citation type="journal article" date="2015" name="Nat. Genet.">
        <title>The pineapple genome and the evolution of CAM photosynthesis.</title>
        <authorList>
            <person name="Ming R."/>
            <person name="VanBuren R."/>
            <person name="Wai C.M."/>
            <person name="Tang H."/>
            <person name="Schatz M.C."/>
            <person name="Bowers J.E."/>
            <person name="Lyons E."/>
            <person name="Wang M.L."/>
            <person name="Chen J."/>
            <person name="Biggers E."/>
            <person name="Zhang J."/>
            <person name="Huang L."/>
            <person name="Zhang L."/>
            <person name="Miao W."/>
            <person name="Zhang J."/>
            <person name="Ye Z."/>
            <person name="Miao C."/>
            <person name="Lin Z."/>
            <person name="Wang H."/>
            <person name="Zhou H."/>
            <person name="Yim W.C."/>
            <person name="Priest H.D."/>
            <person name="Zheng C."/>
            <person name="Woodhouse M."/>
            <person name="Edger P.P."/>
            <person name="Guyot R."/>
            <person name="Guo H.B."/>
            <person name="Guo H."/>
            <person name="Zheng G."/>
            <person name="Singh R."/>
            <person name="Sharma A."/>
            <person name="Min X."/>
            <person name="Zheng Y."/>
            <person name="Lee H."/>
            <person name="Gurtowski J."/>
            <person name="Sedlazeck F.J."/>
            <person name="Harkess A."/>
            <person name="McKain M.R."/>
            <person name="Liao Z."/>
            <person name="Fang J."/>
            <person name="Liu J."/>
            <person name="Zhang X."/>
            <person name="Zhang Q."/>
            <person name="Hu W."/>
            <person name="Qin Y."/>
            <person name="Wang K."/>
            <person name="Chen L.Y."/>
            <person name="Shirley N."/>
            <person name="Lin Y.R."/>
            <person name="Liu L.Y."/>
            <person name="Hernandez A.G."/>
            <person name="Wright C.L."/>
            <person name="Bulone V."/>
            <person name="Tuskan G.A."/>
            <person name="Heath K."/>
            <person name="Zee F."/>
            <person name="Moore P.H."/>
            <person name="Sunkar R."/>
            <person name="Leebens-Mack J.H."/>
            <person name="Mockler T."/>
            <person name="Bennetzen J.L."/>
            <person name="Freeling M."/>
            <person name="Sankoff D."/>
            <person name="Paterson A.H."/>
            <person name="Zhu X."/>
            <person name="Yang X."/>
            <person name="Smith J.A."/>
            <person name="Cushman J.C."/>
            <person name="Paull R.E."/>
            <person name="Yu Q."/>
        </authorList>
    </citation>
    <scope>NUCLEOTIDE SEQUENCE [LARGE SCALE GENOMIC DNA]</scope>
    <source>
        <strain evidence="13">cv. F153</strain>
    </source>
</reference>
<feature type="transmembrane region" description="Helical" evidence="11">
    <location>
        <begin position="181"/>
        <end position="203"/>
    </location>
</feature>
<reference evidence="14 15" key="2">
    <citation type="submission" date="2025-04" db="UniProtKB">
        <authorList>
            <consortium name="RefSeq"/>
        </authorList>
    </citation>
    <scope>IDENTIFICATION</scope>
    <source>
        <tissue evidence="14 15">Leaf</tissue>
    </source>
</reference>
<proteinExistence type="inferred from homology"/>
<evidence type="ECO:0000256" key="7">
    <source>
        <dbReference type="ARBA" id="ARBA00023136"/>
    </source>
</evidence>
<feature type="transmembrane region" description="Helical" evidence="11">
    <location>
        <begin position="142"/>
        <end position="161"/>
    </location>
</feature>
<evidence type="ECO:0000313" key="17">
    <source>
        <dbReference type="RefSeq" id="XP_020104997.1"/>
    </source>
</evidence>
<dbReference type="AlphaFoldDB" id="A0A6P5GG89"/>
<keyword evidence="5 11" id="KW-1133">Transmembrane helix</keyword>
<evidence type="ECO:0000256" key="5">
    <source>
        <dbReference type="ARBA" id="ARBA00022989"/>
    </source>
</evidence>
<dbReference type="OrthoDB" id="407410at2759"/>
<evidence type="ECO:0000259" key="12">
    <source>
        <dbReference type="Pfam" id="PF01699"/>
    </source>
</evidence>
<dbReference type="RefSeq" id="XP_020104998.1">
    <property type="nucleotide sequence ID" value="XM_020249409.1"/>
</dbReference>
<keyword evidence="8" id="KW-0739">Sodium transport</keyword>
<feature type="domain" description="Sodium/calcium exchanger membrane region" evidence="12">
    <location>
        <begin position="114"/>
        <end position="257"/>
    </location>
</feature>
<keyword evidence="8" id="KW-0406">Ion transport</keyword>
<dbReference type="InterPro" id="IPR044880">
    <property type="entry name" value="NCX_ion-bd_dom_sf"/>
</dbReference>
<feature type="transmembrane region" description="Helical" evidence="11">
    <location>
        <begin position="448"/>
        <end position="470"/>
    </location>
</feature>
<evidence type="ECO:0000313" key="18">
    <source>
        <dbReference type="RefSeq" id="XP_020104998.1"/>
    </source>
</evidence>
<feature type="transmembrane region" description="Helical" evidence="11">
    <location>
        <begin position="215"/>
        <end position="235"/>
    </location>
</feature>
<evidence type="ECO:0000313" key="13">
    <source>
        <dbReference type="Proteomes" id="UP000515123"/>
    </source>
</evidence>
<keyword evidence="7 11" id="KW-0472">Membrane</keyword>
<dbReference type="GO" id="GO:0016020">
    <property type="term" value="C:membrane"/>
    <property type="evidence" value="ECO:0007669"/>
    <property type="project" value="UniProtKB-SubCell"/>
</dbReference>
<dbReference type="Gene3D" id="1.20.1420.30">
    <property type="entry name" value="NCX, central ion-binding region"/>
    <property type="match status" value="2"/>
</dbReference>
<feature type="transmembrane region" description="Helical" evidence="11">
    <location>
        <begin position="391"/>
        <end position="410"/>
    </location>
</feature>
<dbReference type="Proteomes" id="UP000515123">
    <property type="component" value="Linkage group 15"/>
</dbReference>
<dbReference type="GeneID" id="109721681"/>
<feature type="transmembrane region" description="Helical" evidence="11">
    <location>
        <begin position="422"/>
        <end position="442"/>
    </location>
</feature>
<evidence type="ECO:0000313" key="14">
    <source>
        <dbReference type="RefSeq" id="XP_020104994.1"/>
    </source>
</evidence>
<keyword evidence="4 11" id="KW-0812">Transmembrane</keyword>
<evidence type="ECO:0000256" key="1">
    <source>
        <dbReference type="ARBA" id="ARBA00004141"/>
    </source>
</evidence>
<keyword evidence="6" id="KW-0915">Sodium</keyword>
<comment type="similarity">
    <text evidence="9">Belongs to the Ca(2+):cation antiporter (CaCA) (TC 2.A.19) family. Cation/calcium exchanger (CCX) subfamily.</text>
</comment>
<dbReference type="RefSeq" id="XP_020104999.1">
    <property type="nucleotide sequence ID" value="XM_020249410.1"/>
</dbReference>
<evidence type="ECO:0000256" key="10">
    <source>
        <dbReference type="SAM" id="MobiDB-lite"/>
    </source>
</evidence>
<dbReference type="RefSeq" id="XP_020104994.1">
    <property type="nucleotide sequence ID" value="XM_020249405.1"/>
</dbReference>
<dbReference type="RefSeq" id="XP_020104995.1">
    <property type="nucleotide sequence ID" value="XM_020249406.1"/>
</dbReference>
<feature type="transmembrane region" description="Helical" evidence="11">
    <location>
        <begin position="535"/>
        <end position="553"/>
    </location>
</feature>
<evidence type="ECO:0000256" key="4">
    <source>
        <dbReference type="ARBA" id="ARBA00022692"/>
    </source>
</evidence>
<dbReference type="InterPro" id="IPR004837">
    <property type="entry name" value="NaCa_Exmemb"/>
</dbReference>
<organism evidence="18">
    <name type="scientific">Ananas comosus</name>
    <name type="common">Pineapple</name>
    <name type="synonym">Ananas ananas</name>
    <dbReference type="NCBI Taxonomy" id="4615"/>
    <lineage>
        <taxon>Eukaryota</taxon>
        <taxon>Viridiplantae</taxon>
        <taxon>Streptophyta</taxon>
        <taxon>Embryophyta</taxon>
        <taxon>Tracheophyta</taxon>
        <taxon>Spermatophyta</taxon>
        <taxon>Magnoliopsida</taxon>
        <taxon>Liliopsida</taxon>
        <taxon>Poales</taxon>
        <taxon>Bromeliaceae</taxon>
        <taxon>Bromelioideae</taxon>
        <taxon>Ananas</taxon>
    </lineage>
</organism>
<evidence type="ECO:0000256" key="6">
    <source>
        <dbReference type="ARBA" id="ARBA00023053"/>
    </source>
</evidence>
<evidence type="ECO:0000313" key="19">
    <source>
        <dbReference type="RefSeq" id="XP_020104999.1"/>
    </source>
</evidence>
<feature type="transmembrane region" description="Helical" evidence="11">
    <location>
        <begin position="504"/>
        <end position="523"/>
    </location>
</feature>
<evidence type="ECO:0000256" key="8">
    <source>
        <dbReference type="ARBA" id="ARBA00023201"/>
    </source>
</evidence>
<feature type="transmembrane region" description="Helical" evidence="11">
    <location>
        <begin position="565"/>
        <end position="583"/>
    </location>
</feature>
<accession>A0A6P5GG89</accession>
<feature type="transmembrane region" description="Helical" evidence="11">
    <location>
        <begin position="107"/>
        <end position="130"/>
    </location>
</feature>
<dbReference type="GO" id="GO:0008324">
    <property type="term" value="F:monoatomic cation transmembrane transporter activity"/>
    <property type="evidence" value="ECO:0007669"/>
    <property type="project" value="TreeGrafter"/>
</dbReference>
<protein>
    <submittedName>
        <fullName evidence="14 15">Cation/calcium exchanger 1-like</fullName>
    </submittedName>
</protein>
<keyword evidence="2" id="KW-0813">Transport</keyword>
<feature type="transmembrane region" description="Helical" evidence="11">
    <location>
        <begin position="362"/>
        <end position="379"/>
    </location>
</feature>
<dbReference type="RefSeq" id="XP_020104997.1">
    <property type="nucleotide sequence ID" value="XM_020249408.1"/>
</dbReference>
<dbReference type="Pfam" id="PF01699">
    <property type="entry name" value="Na_Ca_ex"/>
    <property type="match status" value="2"/>
</dbReference>
<feature type="transmembrane region" description="Helical" evidence="11">
    <location>
        <begin position="241"/>
        <end position="263"/>
    </location>
</feature>
<dbReference type="InterPro" id="IPR051359">
    <property type="entry name" value="CaCA_antiporter"/>
</dbReference>
<gene>
    <name evidence="14 15 16 17 18 19" type="primary">LOC109721681</name>
</gene>
<evidence type="ECO:0000256" key="9">
    <source>
        <dbReference type="ARBA" id="ARBA00038187"/>
    </source>
</evidence>
<evidence type="ECO:0000313" key="15">
    <source>
        <dbReference type="RefSeq" id="XP_020104995.1"/>
    </source>
</evidence>
<evidence type="ECO:0000313" key="16">
    <source>
        <dbReference type="RefSeq" id="XP_020104996.1"/>
    </source>
</evidence>
<evidence type="ECO:0000256" key="3">
    <source>
        <dbReference type="ARBA" id="ARBA00022449"/>
    </source>
</evidence>
<dbReference type="GO" id="GO:0015297">
    <property type="term" value="F:antiporter activity"/>
    <property type="evidence" value="ECO:0007669"/>
    <property type="project" value="UniProtKB-KW"/>
</dbReference>
<keyword evidence="3" id="KW-0050">Antiport</keyword>
<feature type="region of interest" description="Disordered" evidence="10">
    <location>
        <begin position="37"/>
        <end position="59"/>
    </location>
</feature>
<keyword evidence="13" id="KW-1185">Reference proteome</keyword>
<evidence type="ECO:0000256" key="2">
    <source>
        <dbReference type="ARBA" id="ARBA00022448"/>
    </source>
</evidence>
<feature type="domain" description="Sodium/calcium exchanger membrane region" evidence="12">
    <location>
        <begin position="427"/>
        <end position="582"/>
    </location>
</feature>
<dbReference type="PANTHER" id="PTHR12266">
    <property type="entry name" value="NA+/CA2+ K+ INDEPENDENT EXCHANGER"/>
    <property type="match status" value="1"/>
</dbReference>
<evidence type="ECO:0000256" key="11">
    <source>
        <dbReference type="SAM" id="Phobius"/>
    </source>
</evidence>
<dbReference type="GO" id="GO:0006814">
    <property type="term" value="P:sodium ion transport"/>
    <property type="evidence" value="ECO:0007669"/>
    <property type="project" value="UniProtKB-KW"/>
</dbReference>
<sequence length="593" mass="63086">MGGATMAAPEKVLRSFLSLTFLLLALFYLSTRLGSSYPTPPQPSEQIIRTSPSTPDVDSSSGCSGIYGFESYSGKCNYLNSEEARCRPEGYINYLRIFYCVCGEYPILGYTILILWLLLLFYLLGNTAATYFCSNLEGLSRLLKLSPTIAGVTLLSLGNGAPDAFSSIVSFVGNGTTDVGLNSVLGGAFFVSSVVVGIISICLGPRRIAIDKTSFVRDVCFFLFVLSVLLVIFVVGKINLWCAVAFTSLYAVYVFLVSITHLCRRKDVEQMGIGDGFPALPADAAEFGGLESAAPLLATRGGEWGDEPKKPACGSKACFKACFASAGSKHAMGRALRILELPLYLPRRLTIPDACEERWSKPFAVISVTLAPTLLAALWNSKSPRAKESSLVVHVIGGLLGTVLGGAALARTRKERPPAGVFLFPWLAGGFLMSVVWAYIIAEELVSLLVSLGVVLQVSSSVLGLTVLAWGNSLGDLIANAAVALKGGPGGAQTAMSGCYGGPIFNTLVGLGLSLVLSSWAAHPSPLLVPVPDDPTLYQTVGFLMAGLLWALVMLPRRGMTIHRGLGYGLLSIYACFLSLRILQSVGLLQIQQ</sequence>
<feature type="compositionally biased region" description="Low complexity" evidence="10">
    <location>
        <begin position="50"/>
        <end position="59"/>
    </location>
</feature>